<dbReference type="InterPro" id="IPR001185">
    <property type="entry name" value="MS_channel"/>
</dbReference>
<dbReference type="Gene3D" id="1.10.1200.120">
    <property type="entry name" value="Large-conductance mechanosensitive channel, MscL, domain 1"/>
    <property type="match status" value="1"/>
</dbReference>
<evidence type="ECO:0000256" key="10">
    <source>
        <dbReference type="ARBA" id="ARBA00023303"/>
    </source>
</evidence>
<comment type="caution">
    <text evidence="12">The sequence shown here is derived from an EMBL/GenBank/DDBJ whole genome shotgun (WGS) entry which is preliminary data.</text>
</comment>
<reference evidence="12" key="1">
    <citation type="journal article" date="2014" name="Int. J. Syst. Evol. Microbiol.">
        <title>Complete genome sequence of Corynebacterium casei LMG S-19264T (=DSM 44701T), isolated from a smear-ripened cheese.</title>
        <authorList>
            <consortium name="US DOE Joint Genome Institute (JGI-PGF)"/>
            <person name="Walter F."/>
            <person name="Albersmeier A."/>
            <person name="Kalinowski J."/>
            <person name="Ruckert C."/>
        </authorList>
    </citation>
    <scope>NUCLEOTIDE SEQUENCE</scope>
    <source>
        <strain evidence="12">CGMCC 1.15725</strain>
    </source>
</reference>
<accession>A0A8J2YUK8</accession>
<dbReference type="SUPFAM" id="SSF81330">
    <property type="entry name" value="Gated mechanosensitive channel"/>
    <property type="match status" value="1"/>
</dbReference>
<evidence type="ECO:0000256" key="5">
    <source>
        <dbReference type="ARBA" id="ARBA00022475"/>
    </source>
</evidence>
<feature type="transmembrane region" description="Helical" evidence="11">
    <location>
        <begin position="80"/>
        <end position="101"/>
    </location>
</feature>
<dbReference type="NCBIfam" id="NF001843">
    <property type="entry name" value="PRK00567.1-4"/>
    <property type="match status" value="1"/>
</dbReference>
<dbReference type="EMBL" id="BMJQ01000008">
    <property type="protein sequence ID" value="GGF23230.1"/>
    <property type="molecule type" value="Genomic_DNA"/>
</dbReference>
<proteinExistence type="inferred from homology"/>
<evidence type="ECO:0000313" key="13">
    <source>
        <dbReference type="Proteomes" id="UP000646365"/>
    </source>
</evidence>
<keyword evidence="10 11" id="KW-0407">Ion channel</keyword>
<keyword evidence="5 11" id="KW-1003">Cell membrane</keyword>
<evidence type="ECO:0000256" key="8">
    <source>
        <dbReference type="ARBA" id="ARBA00023065"/>
    </source>
</evidence>
<reference evidence="12" key="2">
    <citation type="submission" date="2020-09" db="EMBL/GenBank/DDBJ databases">
        <authorList>
            <person name="Sun Q."/>
            <person name="Zhou Y."/>
        </authorList>
    </citation>
    <scope>NUCLEOTIDE SEQUENCE</scope>
    <source>
        <strain evidence="12">CGMCC 1.15725</strain>
    </source>
</reference>
<dbReference type="NCBIfam" id="TIGR00220">
    <property type="entry name" value="mscL"/>
    <property type="match status" value="1"/>
</dbReference>
<comment type="subcellular location">
    <subcellularLocation>
        <location evidence="11">Cell inner membrane</location>
        <topology evidence="11">Multi-pass membrane protein</topology>
    </subcellularLocation>
    <subcellularLocation>
        <location evidence="1">Cell membrane</location>
        <topology evidence="1">Multi-pass membrane protein</topology>
    </subcellularLocation>
</comment>
<keyword evidence="7 11" id="KW-1133">Transmembrane helix</keyword>
<keyword evidence="9 11" id="KW-0472">Membrane</keyword>
<evidence type="ECO:0000256" key="1">
    <source>
        <dbReference type="ARBA" id="ARBA00004651"/>
    </source>
</evidence>
<comment type="function">
    <text evidence="11">Channel that opens in response to stretch forces in the membrane lipid bilayer. May participate in the regulation of osmotic pressure changes within the cell.</text>
</comment>
<evidence type="ECO:0000256" key="6">
    <source>
        <dbReference type="ARBA" id="ARBA00022692"/>
    </source>
</evidence>
<comment type="subunit">
    <text evidence="3 11">Homopentamer.</text>
</comment>
<evidence type="ECO:0000256" key="7">
    <source>
        <dbReference type="ARBA" id="ARBA00022989"/>
    </source>
</evidence>
<evidence type="ECO:0000313" key="12">
    <source>
        <dbReference type="EMBL" id="GGF23230.1"/>
    </source>
</evidence>
<dbReference type="InterPro" id="IPR019823">
    <property type="entry name" value="Mechanosensitive_channel_CS"/>
</dbReference>
<evidence type="ECO:0000256" key="4">
    <source>
        <dbReference type="ARBA" id="ARBA00022448"/>
    </source>
</evidence>
<dbReference type="GO" id="GO:0008381">
    <property type="term" value="F:mechanosensitive monoatomic ion channel activity"/>
    <property type="evidence" value="ECO:0007669"/>
    <property type="project" value="UniProtKB-UniRule"/>
</dbReference>
<evidence type="ECO:0000256" key="2">
    <source>
        <dbReference type="ARBA" id="ARBA00007254"/>
    </source>
</evidence>
<dbReference type="PROSITE" id="PS01327">
    <property type="entry name" value="MSCL"/>
    <property type="match status" value="1"/>
</dbReference>
<keyword evidence="11" id="KW-0997">Cell inner membrane</keyword>
<feature type="transmembrane region" description="Helical" evidence="11">
    <location>
        <begin position="12"/>
        <end position="35"/>
    </location>
</feature>
<dbReference type="PANTHER" id="PTHR30266:SF2">
    <property type="entry name" value="LARGE-CONDUCTANCE MECHANOSENSITIVE CHANNEL"/>
    <property type="match status" value="1"/>
</dbReference>
<dbReference type="HAMAP" id="MF_00115">
    <property type="entry name" value="MscL"/>
    <property type="match status" value="1"/>
</dbReference>
<keyword evidence="8 11" id="KW-0406">Ion transport</keyword>
<evidence type="ECO:0000256" key="11">
    <source>
        <dbReference type="HAMAP-Rule" id="MF_00115"/>
    </source>
</evidence>
<dbReference type="GO" id="GO:0005886">
    <property type="term" value="C:plasma membrane"/>
    <property type="evidence" value="ECO:0007669"/>
    <property type="project" value="UniProtKB-SubCell"/>
</dbReference>
<name>A0A8J2YUK8_9PROT</name>
<dbReference type="Proteomes" id="UP000646365">
    <property type="component" value="Unassembled WGS sequence"/>
</dbReference>
<dbReference type="NCBIfam" id="NF010557">
    <property type="entry name" value="PRK13952.1"/>
    <property type="match status" value="1"/>
</dbReference>
<dbReference type="RefSeq" id="WP_189047456.1">
    <property type="nucleotide sequence ID" value="NZ_BMJQ01000008.1"/>
</dbReference>
<keyword evidence="6 11" id="KW-0812">Transmembrane</keyword>
<sequence length="137" mass="14666">MLNEFKKFAIRGNVIDLAVGIIIGTAFTAIVTSLVNDVLMPPLGLIIGGIDFSDFFVTLKGGGHETLAAAKAAGDVTINYGLFLNSIIKFIIVAFAVFLLVRYINKLAGPKDTAPPPPSKSELLLAEIRDLLKQRPV</sequence>
<evidence type="ECO:0000256" key="3">
    <source>
        <dbReference type="ARBA" id="ARBA00011255"/>
    </source>
</evidence>
<gene>
    <name evidence="11 12" type="primary">mscL</name>
    <name evidence="12" type="ORF">GCM10011611_31680</name>
</gene>
<comment type="similarity">
    <text evidence="2 11">Belongs to the MscL family.</text>
</comment>
<dbReference type="InterPro" id="IPR037673">
    <property type="entry name" value="MSC/AndL"/>
</dbReference>
<dbReference type="FunFam" id="1.10.1200.120:FF:000001">
    <property type="entry name" value="Large-conductance mechanosensitive channel"/>
    <property type="match status" value="1"/>
</dbReference>
<keyword evidence="4 11" id="KW-0813">Transport</keyword>
<dbReference type="AlphaFoldDB" id="A0A8J2YUK8"/>
<evidence type="ECO:0000256" key="9">
    <source>
        <dbReference type="ARBA" id="ARBA00023136"/>
    </source>
</evidence>
<protein>
    <recommendedName>
        <fullName evidence="11">Large-conductance mechanosensitive channel</fullName>
    </recommendedName>
</protein>
<dbReference type="PRINTS" id="PR01264">
    <property type="entry name" value="MECHCHANNEL"/>
</dbReference>
<organism evidence="12 13">
    <name type="scientific">Aliidongia dinghuensis</name>
    <dbReference type="NCBI Taxonomy" id="1867774"/>
    <lineage>
        <taxon>Bacteria</taxon>
        <taxon>Pseudomonadati</taxon>
        <taxon>Pseudomonadota</taxon>
        <taxon>Alphaproteobacteria</taxon>
        <taxon>Rhodospirillales</taxon>
        <taxon>Dongiaceae</taxon>
        <taxon>Aliidongia</taxon>
    </lineage>
</organism>
<dbReference type="PANTHER" id="PTHR30266">
    <property type="entry name" value="MECHANOSENSITIVE CHANNEL MSCL"/>
    <property type="match status" value="1"/>
</dbReference>
<dbReference type="InterPro" id="IPR036019">
    <property type="entry name" value="MscL_channel"/>
</dbReference>
<keyword evidence="13" id="KW-1185">Reference proteome</keyword>
<dbReference type="Pfam" id="PF01741">
    <property type="entry name" value="MscL"/>
    <property type="match status" value="1"/>
</dbReference>